<dbReference type="InterPro" id="IPR013887">
    <property type="entry name" value="UPF0592"/>
</dbReference>
<evidence type="ECO:0000313" key="1">
    <source>
        <dbReference type="EMBL" id="KAF0727563.1"/>
    </source>
</evidence>
<dbReference type="AlphaFoldDB" id="A0A6G0WK04"/>
<dbReference type="PANTHER" id="PTHR35397">
    <property type="entry name" value="C2 DOMAIN-CONTAINING PROTEIN-RELATED"/>
    <property type="match status" value="1"/>
</dbReference>
<dbReference type="EMBL" id="VJMJ01000193">
    <property type="protein sequence ID" value="KAF0727563.1"/>
    <property type="molecule type" value="Genomic_DNA"/>
</dbReference>
<evidence type="ECO:0000313" key="2">
    <source>
        <dbReference type="Proteomes" id="UP000481153"/>
    </source>
</evidence>
<dbReference type="VEuPathDB" id="FungiDB:AeMF1_009730"/>
<protein>
    <submittedName>
        <fullName evidence="1">Uncharacterized protein</fullName>
    </submittedName>
</protein>
<proteinExistence type="predicted"/>
<gene>
    <name evidence="1" type="ORF">Ae201684_014391</name>
</gene>
<accession>A0A6G0WK04</accession>
<organism evidence="1 2">
    <name type="scientific">Aphanomyces euteiches</name>
    <dbReference type="NCBI Taxonomy" id="100861"/>
    <lineage>
        <taxon>Eukaryota</taxon>
        <taxon>Sar</taxon>
        <taxon>Stramenopiles</taxon>
        <taxon>Oomycota</taxon>
        <taxon>Saprolegniomycetes</taxon>
        <taxon>Saprolegniales</taxon>
        <taxon>Verrucalvaceae</taxon>
        <taxon>Aphanomyces</taxon>
    </lineage>
</organism>
<comment type="caution">
    <text evidence="1">The sequence shown here is derived from an EMBL/GenBank/DDBJ whole genome shotgun (WGS) entry which is preliminary data.</text>
</comment>
<sequence>MGPNDVISNLRKTLQTQAIFTSSVRKLLKTKDLVHLDTVAETLRFAEDMDALLLLWQFLLENLFPHYPSRRPQDTLMRACLIQLLGRPEIRTNTSRKVDSLTTATLQLASQLHGHPSKLEDLDDRRAETQFCTRVLAFAYLRQDIIRTQIITKVNQVTRHRDWFKRPASAVGAFPHWVPSLLPVVVQHTDVTTFDQALLQWLTVEPTATTLYDERSQGSHNLQASPLVEALVENGEVYFAFVVGLMQWCEADTLTNDQWRAAIPNYDALVTVALRLLHESAYKRQFYDFGTPKYSTLVLTRANQDAILALSGHLLKNSDLVHICILALFESTNAASAKSVGTCLDRLAAWLEQPGIDWLKSIKPSLAEFNWTVAIRLLLHVEQADVLVRTLLFLYRTMALLPWDLRHRLLRTLAQRHFALFLHWHQDVRLFYHHVLVYKICPDVHRALLDSATDNLLVRHSSLQQQQPIIDESRAMSSNASILAREMQVWRNFDGFISLVCFQERARAMEASKCHKLEVEFAQNRLEQLKHLHPLDESTPRTSVDAAELDARPSSAVEELLGVESLKKLASLALTKLMRAPPYLRHIPDEDVMHMEAVVRAACPGDPDAFYPKELQVYARLSLACYSSVLQKYYESCQEDANGGLLLNELPPAPSLDHE</sequence>
<keyword evidence="2" id="KW-1185">Reference proteome</keyword>
<dbReference type="PANTHER" id="PTHR35397:SF2">
    <property type="match status" value="1"/>
</dbReference>
<dbReference type="Proteomes" id="UP000481153">
    <property type="component" value="Unassembled WGS sequence"/>
</dbReference>
<name>A0A6G0WK04_9STRA</name>
<reference evidence="1 2" key="1">
    <citation type="submission" date="2019-07" db="EMBL/GenBank/DDBJ databases">
        <title>Genomics analysis of Aphanomyces spp. identifies a new class of oomycete effector associated with host adaptation.</title>
        <authorList>
            <person name="Gaulin E."/>
        </authorList>
    </citation>
    <scope>NUCLEOTIDE SEQUENCE [LARGE SCALE GENOMIC DNA]</scope>
    <source>
        <strain evidence="1 2">ATCC 201684</strain>
    </source>
</reference>
<dbReference type="Pfam" id="PF08578">
    <property type="entry name" value="DUF1765"/>
    <property type="match status" value="1"/>
</dbReference>